<evidence type="ECO:0000313" key="2">
    <source>
        <dbReference type="EMBL" id="KOO53251.1"/>
    </source>
</evidence>
<organism evidence="2 3">
    <name type="scientific">Chrysochromulina tobinii</name>
    <dbReference type="NCBI Taxonomy" id="1460289"/>
    <lineage>
        <taxon>Eukaryota</taxon>
        <taxon>Haptista</taxon>
        <taxon>Haptophyta</taxon>
        <taxon>Prymnesiophyceae</taxon>
        <taxon>Prymnesiales</taxon>
        <taxon>Chrysochromulinaceae</taxon>
        <taxon>Chrysochromulina</taxon>
    </lineage>
</organism>
<feature type="region of interest" description="Disordered" evidence="1">
    <location>
        <begin position="544"/>
        <end position="586"/>
    </location>
</feature>
<protein>
    <submittedName>
        <fullName evidence="2">Uncharacterized protein</fullName>
    </submittedName>
</protein>
<proteinExistence type="predicted"/>
<dbReference type="Proteomes" id="UP000037460">
    <property type="component" value="Unassembled WGS sequence"/>
</dbReference>
<dbReference type="EMBL" id="JWZX01000314">
    <property type="protein sequence ID" value="KOO53251.1"/>
    <property type="molecule type" value="Genomic_DNA"/>
</dbReference>
<evidence type="ECO:0000313" key="3">
    <source>
        <dbReference type="Proteomes" id="UP000037460"/>
    </source>
</evidence>
<keyword evidence="3" id="KW-1185">Reference proteome</keyword>
<name>A0A0M0LQH2_9EUKA</name>
<sequence length="728" mass="79556">MFSDGTVAKLDKTSIIKIKYKNFGGSGQAAFEPGFVESQHHEDVAYYRTGLLSDGIDEVQTTFRVRRVRHTDFPTDASVAAPSGLDARQTSIPHKSTVTTIDGVPQCSECNSRCVDGVPCQHWNPLSPGGLVASTSPGDKSVLNQETGVVESYVTWLRIADEYMKILKVEPVCELPCIYPDAQVTVERGLWHSPKRSHNTDTSVLSPIYHGEGCYPQPKKLSPEGSCLRYAWDPARPYVAEYLADAYNSSYDGLWLDCFGATPHLAYNAIGNDMRKFIWNVAEDVKYGLDGYVAAQHTLVERVRELTARKGATHLYANNVDRWVSAPVLLKPRVLLDGGAKESFAIRVNENEPCTAGTAGPQQVYPVEEIDWIANMNQVMNLSAAGLPTMPIIGDAGCRSPQLVRAPNREELEDFGYASFLLAAGTRTSMYGIVPYYFRNATKGHAGGYYVEIHPRYFHPIGAPQKNEMVVEGYRIAPCTFARLFETALVLVNPTAHCSDASVPLNGTWYDPAAGPASQPITTVAMAPGKGRILLRWHSSDEGADLEQISSGPRSDLEQISSGPRADLEQISSGPRADLEQTSPPLALRIPDELTNPEQPIADELTNPEQPIADELTNPEQPMRTVLKNTLSYVEKLNSAEDQLTAVEAALEQDPTDDELLKLKSNLLEVIMLEQVRLELALEVTDGSEPKGGVVPGTLAPEHLEVGWAHLREAIKAAAGSSSSSARE</sequence>
<dbReference type="AlphaFoldDB" id="A0A0M0LQH2"/>
<evidence type="ECO:0000256" key="1">
    <source>
        <dbReference type="SAM" id="MobiDB-lite"/>
    </source>
</evidence>
<comment type="caution">
    <text evidence="2">The sequence shown here is derived from an EMBL/GenBank/DDBJ whole genome shotgun (WGS) entry which is preliminary data.</text>
</comment>
<reference evidence="3" key="1">
    <citation type="journal article" date="2015" name="PLoS Genet.">
        <title>Genome Sequence and Transcriptome Analyses of Chrysochromulina tobin: Metabolic Tools for Enhanced Algal Fitness in the Prominent Order Prymnesiales (Haptophyceae).</title>
        <authorList>
            <person name="Hovde B.T."/>
            <person name="Deodato C.R."/>
            <person name="Hunsperger H.M."/>
            <person name="Ryken S.A."/>
            <person name="Yost W."/>
            <person name="Jha R.K."/>
            <person name="Patterson J."/>
            <person name="Monnat R.J. Jr."/>
            <person name="Barlow S.B."/>
            <person name="Starkenburg S.R."/>
            <person name="Cattolico R.A."/>
        </authorList>
    </citation>
    <scope>NUCLEOTIDE SEQUENCE</scope>
    <source>
        <strain evidence="3">CCMP291</strain>
    </source>
</reference>
<accession>A0A0M0LQH2</accession>
<gene>
    <name evidence="2" type="ORF">Ctob_012313</name>
</gene>
<feature type="compositionally biased region" description="Polar residues" evidence="1">
    <location>
        <begin position="548"/>
        <end position="562"/>
    </location>
</feature>